<dbReference type="RefSeq" id="WP_025251002.1">
    <property type="nucleotide sequence ID" value="NZ_CP006934.1"/>
</dbReference>
<name>W6AA33_9MOLU</name>
<dbReference type="PATRIC" id="fig|1276257.3.peg.465"/>
<dbReference type="OrthoDB" id="9824888at2"/>
<dbReference type="AlphaFoldDB" id="W6AA33"/>
<dbReference type="HOGENOM" id="CLU_896897_0_0_14"/>
<proteinExistence type="predicted"/>
<protein>
    <submittedName>
        <fullName evidence="1">Uncharacterized protein</fullName>
    </submittedName>
</protein>
<sequence length="310" mass="36744">MHDFTEQEAKDILLWIEPAISTLAVNLSYLLEEFERNDLETTRLKGLIEIIENMEYLDEYEDFTKLFNNFKSSMSLVINQLFSKENDYNLYEIYSYLYTIDNMIVALNDWIASSTTNVINKKMVIRKNDIKNFIKVSSQEDFDEFGKIATEFQLLGKDEQKLFNVLIVEDDWKDLEEGLNIFIELYEIAHPLSFLSKTSREVQNIETTSYYLLIRILTLVTFYNYWTENELQEGEELFDDEILEEMTFDPNPEFDKKSLFGDFAKLEVQLDELPEYQPDPIKVSDEVVEVDNVSELVNDLELIRKKRFQK</sequence>
<organism evidence="1 2">
    <name type="scientific">Spiroplasma sabaudiense Ar-1343</name>
    <dbReference type="NCBI Taxonomy" id="1276257"/>
    <lineage>
        <taxon>Bacteria</taxon>
        <taxon>Bacillati</taxon>
        <taxon>Mycoplasmatota</taxon>
        <taxon>Mollicutes</taxon>
        <taxon>Entomoplasmatales</taxon>
        <taxon>Spiroplasmataceae</taxon>
        <taxon>Spiroplasma</taxon>
    </lineage>
</organism>
<keyword evidence="2" id="KW-1185">Reference proteome</keyword>
<reference evidence="1 2" key="1">
    <citation type="journal article" date="2014" name="Genome Biol. Evol.">
        <title>Molecular evolution of the substrate utilization strategies and putative virulence factors in mosquito-associated Spiroplasma species.</title>
        <authorList>
            <person name="Chang T.H."/>
            <person name="Lo W.S."/>
            <person name="Ku C."/>
            <person name="Chen L.L."/>
            <person name="Kuo C.H."/>
        </authorList>
    </citation>
    <scope>NUCLEOTIDE SEQUENCE [LARGE SCALE GENOMIC DNA]</scope>
    <source>
        <strain evidence="1">Ar-1343</strain>
    </source>
</reference>
<dbReference type="EMBL" id="CP006934">
    <property type="protein sequence ID" value="AHI53861.1"/>
    <property type="molecule type" value="Genomic_DNA"/>
</dbReference>
<dbReference type="Proteomes" id="UP000019265">
    <property type="component" value="Chromosome"/>
</dbReference>
<evidence type="ECO:0000313" key="1">
    <source>
        <dbReference type="EMBL" id="AHI53861.1"/>
    </source>
</evidence>
<dbReference type="STRING" id="1276257.SSABA_v1c04540"/>
<evidence type="ECO:0000313" key="2">
    <source>
        <dbReference type="Proteomes" id="UP000019265"/>
    </source>
</evidence>
<gene>
    <name evidence="1" type="ORF">SSABA_v1c04540</name>
</gene>
<dbReference type="KEGG" id="ssab:SSABA_v1c04540"/>
<accession>W6AA33</accession>